<reference evidence="10" key="1">
    <citation type="journal article" date="2020" name="mSystems">
        <title>Genome- and Community-Level Interaction Insights into Carbon Utilization and Element Cycling Functions of Hydrothermarchaeota in Hydrothermal Sediment.</title>
        <authorList>
            <person name="Zhou Z."/>
            <person name="Liu Y."/>
            <person name="Xu W."/>
            <person name="Pan J."/>
            <person name="Luo Z.H."/>
            <person name="Li M."/>
        </authorList>
    </citation>
    <scope>NUCLEOTIDE SEQUENCE [LARGE SCALE GENOMIC DNA]</scope>
    <source>
        <strain evidence="10">HyVt-92</strain>
    </source>
</reference>
<keyword evidence="6" id="KW-0342">GTP-binding</keyword>
<gene>
    <name evidence="10" type="ORF">ENL39_00460</name>
</gene>
<name>A0A7V5LYA5_UNCAE</name>
<evidence type="ECO:0000259" key="8">
    <source>
        <dbReference type="Pfam" id="PF00483"/>
    </source>
</evidence>
<dbReference type="GO" id="GO:0009298">
    <property type="term" value="P:GDP-mannose biosynthetic process"/>
    <property type="evidence" value="ECO:0007669"/>
    <property type="project" value="TreeGrafter"/>
</dbReference>
<dbReference type="GO" id="GO:0005525">
    <property type="term" value="F:GTP binding"/>
    <property type="evidence" value="ECO:0007669"/>
    <property type="project" value="UniProtKB-KW"/>
</dbReference>
<dbReference type="InterPro" id="IPR005835">
    <property type="entry name" value="NTP_transferase_dom"/>
</dbReference>
<keyword evidence="5" id="KW-0547">Nucleotide-binding</keyword>
<dbReference type="FunFam" id="3.90.550.10:FF:000046">
    <property type="entry name" value="Mannose-1-phosphate guanylyltransferase (GDP)"/>
    <property type="match status" value="1"/>
</dbReference>
<dbReference type="PANTHER" id="PTHR46390">
    <property type="entry name" value="MANNOSE-1-PHOSPHATE GUANYLYLTRANSFERASE"/>
    <property type="match status" value="1"/>
</dbReference>
<keyword evidence="3" id="KW-0808">Transferase</keyword>
<evidence type="ECO:0000256" key="1">
    <source>
        <dbReference type="ARBA" id="ARBA00006115"/>
    </source>
</evidence>
<evidence type="ECO:0000256" key="2">
    <source>
        <dbReference type="ARBA" id="ARBA00012387"/>
    </source>
</evidence>
<evidence type="ECO:0000256" key="7">
    <source>
        <dbReference type="ARBA" id="ARBA00047343"/>
    </source>
</evidence>
<dbReference type="EMBL" id="DRTT01000010">
    <property type="protein sequence ID" value="HHF97947.1"/>
    <property type="molecule type" value="Genomic_DNA"/>
</dbReference>
<dbReference type="InterPro" id="IPR051161">
    <property type="entry name" value="Mannose-6P_isomerase_type2"/>
</dbReference>
<dbReference type="InterPro" id="IPR054566">
    <property type="entry name" value="ManC/GMP-like_b-helix"/>
</dbReference>
<protein>
    <recommendedName>
        <fullName evidence="2">mannose-1-phosphate guanylyltransferase</fullName>
        <ecNumber evidence="2">2.7.7.13</ecNumber>
    </recommendedName>
</protein>
<comment type="catalytic activity">
    <reaction evidence="7">
        <text>alpha-D-mannose 1-phosphate + GTP + H(+) = GDP-alpha-D-mannose + diphosphate</text>
        <dbReference type="Rhea" id="RHEA:15229"/>
        <dbReference type="ChEBI" id="CHEBI:15378"/>
        <dbReference type="ChEBI" id="CHEBI:33019"/>
        <dbReference type="ChEBI" id="CHEBI:37565"/>
        <dbReference type="ChEBI" id="CHEBI:57527"/>
        <dbReference type="ChEBI" id="CHEBI:58409"/>
        <dbReference type="EC" id="2.7.7.13"/>
    </reaction>
</comment>
<dbReference type="Gene3D" id="3.90.550.10">
    <property type="entry name" value="Spore Coat Polysaccharide Biosynthesis Protein SpsA, Chain A"/>
    <property type="match status" value="1"/>
</dbReference>
<dbReference type="Proteomes" id="UP000886070">
    <property type="component" value="Unassembled WGS sequence"/>
</dbReference>
<dbReference type="SUPFAM" id="SSF159283">
    <property type="entry name" value="Guanosine diphospho-D-mannose pyrophosphorylase/mannose-6-phosphate isomerase linker domain"/>
    <property type="match status" value="1"/>
</dbReference>
<dbReference type="InterPro" id="IPR049577">
    <property type="entry name" value="GMPP_N"/>
</dbReference>
<evidence type="ECO:0000256" key="5">
    <source>
        <dbReference type="ARBA" id="ARBA00022741"/>
    </source>
</evidence>
<dbReference type="CDD" id="cd02509">
    <property type="entry name" value="GDP-M1P_Guanylyltransferase"/>
    <property type="match status" value="1"/>
</dbReference>
<dbReference type="AlphaFoldDB" id="A0A7V5LYA5"/>
<evidence type="ECO:0000259" key="9">
    <source>
        <dbReference type="Pfam" id="PF22640"/>
    </source>
</evidence>
<evidence type="ECO:0000313" key="10">
    <source>
        <dbReference type="EMBL" id="HHF97947.1"/>
    </source>
</evidence>
<organism evidence="10">
    <name type="scientific">Aerophobetes bacterium</name>
    <dbReference type="NCBI Taxonomy" id="2030807"/>
    <lineage>
        <taxon>Bacteria</taxon>
        <taxon>Candidatus Aerophobota</taxon>
    </lineage>
</organism>
<dbReference type="GO" id="GO:0004475">
    <property type="term" value="F:mannose-1-phosphate guanylyltransferase (GTP) activity"/>
    <property type="evidence" value="ECO:0007669"/>
    <property type="project" value="UniProtKB-EC"/>
</dbReference>
<keyword evidence="4 10" id="KW-0548">Nucleotidyltransferase</keyword>
<dbReference type="InterPro" id="IPR029044">
    <property type="entry name" value="Nucleotide-diphossugar_trans"/>
</dbReference>
<dbReference type="SUPFAM" id="SSF53448">
    <property type="entry name" value="Nucleotide-diphospho-sugar transferases"/>
    <property type="match status" value="1"/>
</dbReference>
<comment type="similarity">
    <text evidence="1">Belongs to the mannose-6-phosphate isomerase type 2 family.</text>
</comment>
<feature type="domain" description="MannoseP isomerase/GMP-like beta-helix" evidence="9">
    <location>
        <begin position="298"/>
        <end position="348"/>
    </location>
</feature>
<evidence type="ECO:0000256" key="3">
    <source>
        <dbReference type="ARBA" id="ARBA00022679"/>
    </source>
</evidence>
<proteinExistence type="inferred from homology"/>
<dbReference type="EC" id="2.7.7.13" evidence="2"/>
<dbReference type="Pfam" id="PF22640">
    <property type="entry name" value="ManC_GMP_beta-helix"/>
    <property type="match status" value="1"/>
</dbReference>
<accession>A0A7V5LYA5</accession>
<evidence type="ECO:0000256" key="4">
    <source>
        <dbReference type="ARBA" id="ARBA00022695"/>
    </source>
</evidence>
<dbReference type="Pfam" id="PF00483">
    <property type="entry name" value="NTP_transferase"/>
    <property type="match status" value="1"/>
</dbReference>
<sequence>MAYGIIMAGGFGKRLWPESNINHPKQFLAIKGGESLLLLTYKRCVNLFGKENVYIVTRRELVEKTLSHIPGLSSEKIIKEPEGRDTAPCIGFATVYIKKQKREDTPLVFLPSDHLIENDQKFNKTIKVAIKLAEKGHLVTVGIKPTRAETGYGYIKVGEKIEELDGISCYKLERFTEKPSHKKAKSFLESGDFLWNAGMFAWRPGVILEEIKTHLPLLYEGIKKIEDALGTPGEEEVIEKVYPQLPKISIDYAVMEKTKKAAVIPAEFVWDDIGEWQALFRIFPKDEKGNIVRGIVKEIETGNCILINKEKKILGVIGVSNLIVVNSEKGTLILNRESSGRMKEFVDEILKDEKLKKYVE</sequence>
<feature type="domain" description="Nucleotidyl transferase" evidence="8">
    <location>
        <begin position="4"/>
        <end position="288"/>
    </location>
</feature>
<dbReference type="PANTHER" id="PTHR46390:SF1">
    <property type="entry name" value="MANNOSE-1-PHOSPHATE GUANYLYLTRANSFERASE"/>
    <property type="match status" value="1"/>
</dbReference>
<evidence type="ECO:0000256" key="6">
    <source>
        <dbReference type="ARBA" id="ARBA00023134"/>
    </source>
</evidence>
<comment type="caution">
    <text evidence="10">The sequence shown here is derived from an EMBL/GenBank/DDBJ whole genome shotgun (WGS) entry which is preliminary data.</text>
</comment>